<organism evidence="2 3">
    <name type="scientific">Candolleomyces aberdarensis</name>
    <dbReference type="NCBI Taxonomy" id="2316362"/>
    <lineage>
        <taxon>Eukaryota</taxon>
        <taxon>Fungi</taxon>
        <taxon>Dikarya</taxon>
        <taxon>Basidiomycota</taxon>
        <taxon>Agaricomycotina</taxon>
        <taxon>Agaricomycetes</taxon>
        <taxon>Agaricomycetidae</taxon>
        <taxon>Agaricales</taxon>
        <taxon>Agaricineae</taxon>
        <taxon>Psathyrellaceae</taxon>
        <taxon>Candolleomyces</taxon>
    </lineage>
</organism>
<feature type="region of interest" description="Disordered" evidence="1">
    <location>
        <begin position="1"/>
        <end position="496"/>
    </location>
</feature>
<feature type="compositionally biased region" description="Low complexity" evidence="1">
    <location>
        <begin position="239"/>
        <end position="256"/>
    </location>
</feature>
<sequence>MDIEDMDDAALSLPEIDSETTSNSSPGHGSFYFSDSEEEEGFDGGDNDGALSFGYGSLRSTGFRVSSERGQWKNDPMALKPTATSNLPARMRHSLPTLSHPPPEKPSLSQRPVSEPLPQTTSEKQFMAVETEYDQSDMAQLPADEAGPANTQSHHPSSPLAQERPITPEPSFVPEYSSPLPPSSPLLSPMSGCVSAMSRSVSPLSLPPSSPVMGPSSSTSEVCALLSSNEEASNDDSIDVSNSPSDDSSSPNDDPSAMPVEETVPHAITPSDVLSAALPQSVRGLQTEVEQPSSSEKPSPSALDAGTTADAIPSNTAADQAPRLTSPAPSSPQQRSTSPNENEGRRKDTGKPKPKPKAKEVGEALKDQDENTVDSSSSQPAEKKSSLSKSKALKAAKRKADSLEEPLPDVPPKKRKQVNAVASSSSSNAEPANPEDSEDDDLPQPEHEEAQSSKGRKKRAGKGSARMSKKEKDAQLFALESPQKGDSNEYTPEEGDSEIEGMIIECMATSRASSMPVSLLTRSVLQAHPNLKGQRTEKEWRKVLCRVLVNGTAARGSGIFGKVDSSGKDDSDRPLEAQWFYVPELDEDQDRATLIKSMMPRPGKRSVTKQYKQYYWRPLEKISKWDPEDDL</sequence>
<feature type="compositionally biased region" description="Low complexity" evidence="1">
    <location>
        <begin position="211"/>
        <end position="220"/>
    </location>
</feature>
<evidence type="ECO:0000313" key="3">
    <source>
        <dbReference type="Proteomes" id="UP000290288"/>
    </source>
</evidence>
<name>A0A4Q2D192_9AGAR</name>
<dbReference type="OrthoDB" id="5348546at2759"/>
<feature type="compositionally biased region" description="Acidic residues" evidence="1">
    <location>
        <begin position="35"/>
        <end position="46"/>
    </location>
</feature>
<keyword evidence="3" id="KW-1185">Reference proteome</keyword>
<evidence type="ECO:0000313" key="2">
    <source>
        <dbReference type="EMBL" id="RXW12933.1"/>
    </source>
</evidence>
<dbReference type="AlphaFoldDB" id="A0A4Q2D192"/>
<reference evidence="2 3" key="1">
    <citation type="submission" date="2019-01" db="EMBL/GenBank/DDBJ databases">
        <title>Draft genome sequence of Psathyrella aberdarensis IHI B618.</title>
        <authorList>
            <person name="Buettner E."/>
            <person name="Kellner H."/>
        </authorList>
    </citation>
    <scope>NUCLEOTIDE SEQUENCE [LARGE SCALE GENOMIC DNA]</scope>
    <source>
        <strain evidence="2 3">IHI B618</strain>
    </source>
</reference>
<dbReference type="Proteomes" id="UP000290288">
    <property type="component" value="Unassembled WGS sequence"/>
</dbReference>
<feature type="compositionally biased region" description="Low complexity" evidence="1">
    <location>
        <begin position="418"/>
        <end position="432"/>
    </location>
</feature>
<evidence type="ECO:0000256" key="1">
    <source>
        <dbReference type="SAM" id="MobiDB-lite"/>
    </source>
</evidence>
<feature type="compositionally biased region" description="Basic and acidic residues" evidence="1">
    <location>
        <begin position="342"/>
        <end position="369"/>
    </location>
</feature>
<gene>
    <name evidence="2" type="ORF">EST38_g12921</name>
</gene>
<feature type="compositionally biased region" description="Polar residues" evidence="1">
    <location>
        <begin position="107"/>
        <end position="124"/>
    </location>
</feature>
<feature type="compositionally biased region" description="Polar residues" evidence="1">
    <location>
        <begin position="327"/>
        <end position="341"/>
    </location>
</feature>
<accession>A0A4Q2D192</accession>
<proteinExistence type="predicted"/>
<protein>
    <submittedName>
        <fullName evidence="2">Uncharacterized protein</fullName>
    </submittedName>
</protein>
<comment type="caution">
    <text evidence="2">The sequence shown here is derived from an EMBL/GenBank/DDBJ whole genome shotgun (WGS) entry which is preliminary data.</text>
</comment>
<dbReference type="EMBL" id="SDEE01001070">
    <property type="protein sequence ID" value="RXW12933.1"/>
    <property type="molecule type" value="Genomic_DNA"/>
</dbReference>
<feature type="compositionally biased region" description="Acidic residues" evidence="1">
    <location>
        <begin position="433"/>
        <end position="443"/>
    </location>
</feature>
<dbReference type="STRING" id="2316362.A0A4Q2D192"/>
<feature type="compositionally biased region" description="Low complexity" evidence="1">
    <location>
        <begin position="292"/>
        <end position="301"/>
    </location>
</feature>
<feature type="compositionally biased region" description="Polar residues" evidence="1">
    <location>
        <begin position="149"/>
        <end position="160"/>
    </location>
</feature>